<evidence type="ECO:0000256" key="11">
    <source>
        <dbReference type="ARBA" id="ARBA00036904"/>
    </source>
</evidence>
<dbReference type="SUPFAM" id="SSF55811">
    <property type="entry name" value="Nudix"/>
    <property type="match status" value="1"/>
</dbReference>
<dbReference type="GO" id="GO:0008413">
    <property type="term" value="F:8-oxo-7,8-dihydroguanosine triphosphate pyrophosphatase activity"/>
    <property type="evidence" value="ECO:0007669"/>
    <property type="project" value="TreeGrafter"/>
</dbReference>
<evidence type="ECO:0000256" key="12">
    <source>
        <dbReference type="ARBA" id="ARBA00038905"/>
    </source>
</evidence>
<evidence type="ECO:0000256" key="8">
    <source>
        <dbReference type="ARBA" id="ARBA00022842"/>
    </source>
</evidence>
<evidence type="ECO:0000256" key="14">
    <source>
        <dbReference type="ARBA" id="ARBA00041592"/>
    </source>
</evidence>
<evidence type="ECO:0000256" key="6">
    <source>
        <dbReference type="ARBA" id="ARBA00022763"/>
    </source>
</evidence>
<evidence type="ECO:0000256" key="3">
    <source>
        <dbReference type="ARBA" id="ARBA00022457"/>
    </source>
</evidence>
<dbReference type="InterPro" id="IPR000086">
    <property type="entry name" value="NUDIX_hydrolase_dom"/>
</dbReference>
<name>A0AA44VSY6_9VIBR</name>
<keyword evidence="4" id="KW-0235">DNA replication</keyword>
<dbReference type="InterPro" id="IPR020084">
    <property type="entry name" value="NUDIX_hydrolase_CS"/>
</dbReference>
<dbReference type="EMBL" id="MCSB01000024">
    <property type="protein sequence ID" value="PME27150.1"/>
    <property type="molecule type" value="Genomic_DNA"/>
</dbReference>
<accession>A0AA44VSY6</accession>
<dbReference type="EC" id="3.6.1.55" evidence="12"/>
<evidence type="ECO:0000256" key="1">
    <source>
        <dbReference type="ARBA" id="ARBA00001946"/>
    </source>
</evidence>
<evidence type="ECO:0000256" key="13">
    <source>
        <dbReference type="ARBA" id="ARBA00040794"/>
    </source>
</evidence>
<comment type="caution">
    <text evidence="19">The sequence shown here is derived from an EMBL/GenBank/DDBJ whole genome shotgun (WGS) entry which is preliminary data.</text>
</comment>
<evidence type="ECO:0000256" key="5">
    <source>
        <dbReference type="ARBA" id="ARBA00022723"/>
    </source>
</evidence>
<dbReference type="GO" id="GO:0035539">
    <property type="term" value="F:8-oxo-7,8-dihydrodeoxyguanosine triphosphate pyrophosphatase activity"/>
    <property type="evidence" value="ECO:0007669"/>
    <property type="project" value="UniProtKB-EC"/>
</dbReference>
<feature type="domain" description="Nudix hydrolase" evidence="18">
    <location>
        <begin position="4"/>
        <end position="131"/>
    </location>
</feature>
<dbReference type="AlphaFoldDB" id="A0AA44VSY6"/>
<comment type="catalytic activity">
    <reaction evidence="11">
        <text>8-oxo-GTP + H2O = 8-oxo-GMP + diphosphate + H(+)</text>
        <dbReference type="Rhea" id="RHEA:67616"/>
        <dbReference type="ChEBI" id="CHEBI:15377"/>
        <dbReference type="ChEBI" id="CHEBI:15378"/>
        <dbReference type="ChEBI" id="CHEBI:33019"/>
        <dbReference type="ChEBI" id="CHEBI:143553"/>
        <dbReference type="ChEBI" id="CHEBI:145694"/>
    </reaction>
</comment>
<evidence type="ECO:0000259" key="18">
    <source>
        <dbReference type="PROSITE" id="PS51462"/>
    </source>
</evidence>
<keyword evidence="5" id="KW-0479">Metal-binding</keyword>
<evidence type="ECO:0000256" key="2">
    <source>
        <dbReference type="ARBA" id="ARBA00005582"/>
    </source>
</evidence>
<organism evidence="19 20">
    <name type="scientific">Vibrio lentus</name>
    <dbReference type="NCBI Taxonomy" id="136468"/>
    <lineage>
        <taxon>Bacteria</taxon>
        <taxon>Pseudomonadati</taxon>
        <taxon>Pseudomonadota</taxon>
        <taxon>Gammaproteobacteria</taxon>
        <taxon>Vibrionales</taxon>
        <taxon>Vibrionaceae</taxon>
        <taxon>Vibrio</taxon>
    </lineage>
</organism>
<dbReference type="CDD" id="cd03425">
    <property type="entry name" value="NUDIX_MutT_NudA_like"/>
    <property type="match status" value="1"/>
</dbReference>
<keyword evidence="8" id="KW-0460">Magnesium</keyword>
<comment type="cofactor">
    <cofactor evidence="1">
        <name>Mg(2+)</name>
        <dbReference type="ChEBI" id="CHEBI:18420"/>
    </cofactor>
</comment>
<keyword evidence="7 17" id="KW-0378">Hydrolase</keyword>
<keyword evidence="3" id="KW-0515">Mutator protein</keyword>
<evidence type="ECO:0000313" key="20">
    <source>
        <dbReference type="Proteomes" id="UP000239763"/>
    </source>
</evidence>
<reference evidence="19 20" key="1">
    <citation type="journal article" date="2018" name="Nature">
        <title>A major lineage of non-tailed dsDNA viruses as unrecognized killers of marine bacteria.</title>
        <authorList>
            <person name="Kauffman K.M."/>
            <person name="Hussain F.A."/>
            <person name="Yang J."/>
            <person name="Arevalo P."/>
            <person name="Brown J.M."/>
            <person name="Chang W.K."/>
            <person name="VanInsberghe D."/>
            <person name="Elsherbini J."/>
            <person name="Sharma R.S."/>
            <person name="Cutler M.B."/>
            <person name="Kelly L."/>
            <person name="Polz M.F."/>
        </authorList>
    </citation>
    <scope>NUCLEOTIDE SEQUENCE [LARGE SCALE GENOMIC DNA]</scope>
    <source>
        <strain evidence="19 20">10N.286.55.E1</strain>
    </source>
</reference>
<gene>
    <name evidence="19" type="ORF">BCV38_08895</name>
</gene>
<dbReference type="GO" id="GO:0006281">
    <property type="term" value="P:DNA repair"/>
    <property type="evidence" value="ECO:0007669"/>
    <property type="project" value="UniProtKB-KW"/>
</dbReference>
<evidence type="ECO:0000256" key="10">
    <source>
        <dbReference type="ARBA" id="ARBA00035861"/>
    </source>
</evidence>
<dbReference type="InterPro" id="IPR047127">
    <property type="entry name" value="MutT-like"/>
</dbReference>
<dbReference type="GO" id="GO:0044716">
    <property type="term" value="F:8-oxo-GDP phosphatase activity"/>
    <property type="evidence" value="ECO:0007669"/>
    <property type="project" value="TreeGrafter"/>
</dbReference>
<dbReference type="PANTHER" id="PTHR47707">
    <property type="entry name" value="8-OXO-DGTP DIPHOSPHATASE"/>
    <property type="match status" value="1"/>
</dbReference>
<evidence type="ECO:0000256" key="16">
    <source>
        <dbReference type="ARBA" id="ARBA00042798"/>
    </source>
</evidence>
<evidence type="ECO:0000256" key="9">
    <source>
        <dbReference type="ARBA" id="ARBA00023204"/>
    </source>
</evidence>
<dbReference type="PANTHER" id="PTHR47707:SF1">
    <property type="entry name" value="NUDIX HYDROLASE FAMILY PROTEIN"/>
    <property type="match status" value="1"/>
</dbReference>
<evidence type="ECO:0000256" key="15">
    <source>
        <dbReference type="ARBA" id="ARBA00041979"/>
    </source>
</evidence>
<dbReference type="GO" id="GO:0046872">
    <property type="term" value="F:metal ion binding"/>
    <property type="evidence" value="ECO:0007669"/>
    <property type="project" value="UniProtKB-KW"/>
</dbReference>
<dbReference type="InterPro" id="IPR020476">
    <property type="entry name" value="Nudix_hydrolase"/>
</dbReference>
<sequence length="133" mass="15130">MSKKHIEVVAAVLMNGGHFLAVQRGPSQLDYISQKWEFPGGKVEPGETLIAAITRELEEELRITVTEPQCLLTIEHSYPDFDITMHCFVIEIPTRDIELTEHIDSLWLSKEQLLEVDWAAADLPVVEKIQTTF</sequence>
<keyword evidence="9" id="KW-0234">DNA repair</keyword>
<dbReference type="GO" id="GO:0006260">
    <property type="term" value="P:DNA replication"/>
    <property type="evidence" value="ECO:0007669"/>
    <property type="project" value="UniProtKB-KW"/>
</dbReference>
<dbReference type="PRINTS" id="PR00502">
    <property type="entry name" value="NUDIXFAMILY"/>
</dbReference>
<comment type="similarity">
    <text evidence="2 17">Belongs to the Nudix hydrolase family.</text>
</comment>
<evidence type="ECO:0000256" key="7">
    <source>
        <dbReference type="ARBA" id="ARBA00022801"/>
    </source>
</evidence>
<keyword evidence="6" id="KW-0227">DNA damage</keyword>
<dbReference type="Proteomes" id="UP000239763">
    <property type="component" value="Unassembled WGS sequence"/>
</dbReference>
<dbReference type="GO" id="GO:0044715">
    <property type="term" value="F:8-oxo-dGDP phosphatase activity"/>
    <property type="evidence" value="ECO:0007669"/>
    <property type="project" value="TreeGrafter"/>
</dbReference>
<dbReference type="Pfam" id="PF00293">
    <property type="entry name" value="NUDIX"/>
    <property type="match status" value="1"/>
</dbReference>
<evidence type="ECO:0000256" key="17">
    <source>
        <dbReference type="RuleBase" id="RU003476"/>
    </source>
</evidence>
<evidence type="ECO:0000256" key="4">
    <source>
        <dbReference type="ARBA" id="ARBA00022705"/>
    </source>
</evidence>
<proteinExistence type="inferred from homology"/>
<dbReference type="PROSITE" id="PS51462">
    <property type="entry name" value="NUDIX"/>
    <property type="match status" value="1"/>
</dbReference>
<dbReference type="Gene3D" id="3.90.79.10">
    <property type="entry name" value="Nucleoside Triphosphate Pyrophosphohydrolase"/>
    <property type="match status" value="1"/>
</dbReference>
<protein>
    <recommendedName>
        <fullName evidence="13">8-oxo-dGTP diphosphatase</fullName>
        <ecNumber evidence="12">3.6.1.55</ecNumber>
    </recommendedName>
    <alternativeName>
        <fullName evidence="16">7,8-dihydro-8-oxoguanine-triphosphatase</fullName>
    </alternativeName>
    <alternativeName>
        <fullName evidence="15">Mutator protein MutT</fullName>
    </alternativeName>
    <alternativeName>
        <fullName evidence="14">dGTP pyrophosphohydrolase</fullName>
    </alternativeName>
</protein>
<keyword evidence="20" id="KW-1185">Reference proteome</keyword>
<dbReference type="RefSeq" id="WP_102296492.1">
    <property type="nucleotide sequence ID" value="NZ_JAAHTI010000001.1"/>
</dbReference>
<dbReference type="PROSITE" id="PS00893">
    <property type="entry name" value="NUDIX_BOX"/>
    <property type="match status" value="1"/>
</dbReference>
<dbReference type="InterPro" id="IPR015797">
    <property type="entry name" value="NUDIX_hydrolase-like_dom_sf"/>
</dbReference>
<comment type="catalytic activity">
    <reaction evidence="10">
        <text>8-oxo-dGTP + H2O = 8-oxo-dGMP + diphosphate + H(+)</text>
        <dbReference type="Rhea" id="RHEA:31575"/>
        <dbReference type="ChEBI" id="CHEBI:15377"/>
        <dbReference type="ChEBI" id="CHEBI:15378"/>
        <dbReference type="ChEBI" id="CHEBI:33019"/>
        <dbReference type="ChEBI" id="CHEBI:63224"/>
        <dbReference type="ChEBI" id="CHEBI:77896"/>
        <dbReference type="EC" id="3.6.1.55"/>
    </reaction>
</comment>
<evidence type="ECO:0000313" key="19">
    <source>
        <dbReference type="EMBL" id="PME27150.1"/>
    </source>
</evidence>